<keyword evidence="4" id="KW-1003">Cell membrane</keyword>
<keyword evidence="8" id="KW-0067">ATP-binding</keyword>
<keyword evidence="15" id="KW-1185">Reference proteome</keyword>
<comment type="caution">
    <text evidence="14">The sequence shown here is derived from an EMBL/GenBank/DDBJ whole genome shotgun (WGS) entry which is preliminary data.</text>
</comment>
<dbReference type="InterPro" id="IPR017871">
    <property type="entry name" value="ABC_transporter-like_CS"/>
</dbReference>
<feature type="transmembrane region" description="Helical" evidence="11">
    <location>
        <begin position="9"/>
        <end position="30"/>
    </location>
</feature>
<dbReference type="InterPro" id="IPR027417">
    <property type="entry name" value="P-loop_NTPase"/>
</dbReference>
<feature type="transmembrane region" description="Helical" evidence="11">
    <location>
        <begin position="711"/>
        <end position="730"/>
    </location>
</feature>
<feature type="transmembrane region" description="Helical" evidence="11">
    <location>
        <begin position="141"/>
        <end position="160"/>
    </location>
</feature>
<reference evidence="14" key="1">
    <citation type="submission" date="2023-08" db="EMBL/GenBank/DDBJ databases">
        <authorList>
            <person name="Chen Y."/>
            <person name="Shah S."/>
            <person name="Dougan E. K."/>
            <person name="Thang M."/>
            <person name="Chan C."/>
        </authorList>
    </citation>
    <scope>NUCLEOTIDE SEQUENCE</scope>
</reference>
<dbReference type="InterPro" id="IPR000515">
    <property type="entry name" value="MetI-like"/>
</dbReference>
<dbReference type="SMART" id="SM00382">
    <property type="entry name" value="AAA"/>
    <property type="match status" value="2"/>
</dbReference>
<dbReference type="InterPro" id="IPR050319">
    <property type="entry name" value="ABC_transp_ATP-bind"/>
</dbReference>
<feature type="domain" description="ABC transmembrane type-1" evidence="13">
    <location>
        <begin position="137"/>
        <end position="352"/>
    </location>
</feature>
<evidence type="ECO:0000256" key="11">
    <source>
        <dbReference type="SAM" id="Phobius"/>
    </source>
</evidence>
<feature type="transmembrane region" description="Helical" evidence="11">
    <location>
        <begin position="400"/>
        <end position="421"/>
    </location>
</feature>
<dbReference type="Gene3D" id="3.40.50.300">
    <property type="entry name" value="P-loop containing nucleotide triphosphate hydrolases"/>
    <property type="match status" value="2"/>
</dbReference>
<dbReference type="Gene3D" id="1.10.3720.10">
    <property type="entry name" value="MetI-like"/>
    <property type="match status" value="2"/>
</dbReference>
<dbReference type="NCBIfam" id="NF011712">
    <property type="entry name" value="PRK15133.1"/>
    <property type="match status" value="1"/>
</dbReference>
<dbReference type="GO" id="GO:0016887">
    <property type="term" value="F:ATP hydrolysis activity"/>
    <property type="evidence" value="ECO:0007669"/>
    <property type="project" value="InterPro"/>
</dbReference>
<evidence type="ECO:0000256" key="6">
    <source>
        <dbReference type="ARBA" id="ARBA00022692"/>
    </source>
</evidence>
<dbReference type="InterPro" id="IPR003439">
    <property type="entry name" value="ABC_transporter-like_ATP-bd"/>
</dbReference>
<dbReference type="CDD" id="cd03257">
    <property type="entry name" value="ABC_NikE_OppD_transporters"/>
    <property type="match status" value="2"/>
</dbReference>
<keyword evidence="7" id="KW-0547">Nucleotide-binding</keyword>
<feature type="transmembrane region" description="Helical" evidence="11">
    <location>
        <begin position="583"/>
        <end position="601"/>
    </location>
</feature>
<organism evidence="14 15">
    <name type="scientific">Effrenium voratum</name>
    <dbReference type="NCBI Taxonomy" id="2562239"/>
    <lineage>
        <taxon>Eukaryota</taxon>
        <taxon>Sar</taxon>
        <taxon>Alveolata</taxon>
        <taxon>Dinophyceae</taxon>
        <taxon>Suessiales</taxon>
        <taxon>Symbiodiniaceae</taxon>
        <taxon>Effrenium</taxon>
    </lineage>
</organism>
<dbReference type="GO" id="GO:0051287">
    <property type="term" value="F:NAD binding"/>
    <property type="evidence" value="ECO:0007669"/>
    <property type="project" value="InterPro"/>
</dbReference>
<dbReference type="EMBL" id="CAUJNA010002223">
    <property type="protein sequence ID" value="CAJ1391554.1"/>
    <property type="molecule type" value="Genomic_DNA"/>
</dbReference>
<evidence type="ECO:0000313" key="15">
    <source>
        <dbReference type="Proteomes" id="UP001178507"/>
    </source>
</evidence>
<proteinExistence type="inferred from homology"/>
<evidence type="ECO:0000259" key="13">
    <source>
        <dbReference type="PROSITE" id="PS50928"/>
    </source>
</evidence>
<dbReference type="Gene3D" id="3.40.50.720">
    <property type="entry name" value="NAD(P)-binding Rossmann-like Domain"/>
    <property type="match status" value="2"/>
</dbReference>
<feature type="transmembrane region" description="Helical" evidence="11">
    <location>
        <begin position="333"/>
        <end position="351"/>
    </location>
</feature>
<dbReference type="PROSITE" id="PS50928">
    <property type="entry name" value="ABC_TM1"/>
    <property type="match status" value="2"/>
</dbReference>
<dbReference type="InterPro" id="IPR013563">
    <property type="entry name" value="Oligopep_ABC_C"/>
</dbReference>
<dbReference type="InterPro" id="IPR036291">
    <property type="entry name" value="NAD(P)-bd_dom_sf"/>
</dbReference>
<evidence type="ECO:0000256" key="3">
    <source>
        <dbReference type="ARBA" id="ARBA00022448"/>
    </source>
</evidence>
<evidence type="ECO:0000256" key="2">
    <source>
        <dbReference type="ARBA" id="ARBA00005417"/>
    </source>
</evidence>
<dbReference type="InterPro" id="IPR035906">
    <property type="entry name" value="MetI-like_sf"/>
</dbReference>
<dbReference type="NCBIfam" id="NF008453">
    <property type="entry name" value="PRK11308.1"/>
    <property type="match status" value="2"/>
</dbReference>
<dbReference type="Proteomes" id="UP001178507">
    <property type="component" value="Unassembled WGS sequence"/>
</dbReference>
<feature type="transmembrane region" description="Helical" evidence="11">
    <location>
        <begin position="172"/>
        <end position="198"/>
    </location>
</feature>
<dbReference type="Pfam" id="PF00005">
    <property type="entry name" value="ABC_tran"/>
    <property type="match status" value="2"/>
</dbReference>
<dbReference type="PANTHER" id="PTHR43776">
    <property type="entry name" value="TRANSPORT ATP-BINDING PROTEIN"/>
    <property type="match status" value="1"/>
</dbReference>
<dbReference type="CDD" id="cd09871">
    <property type="entry name" value="PIN_MtVapC28-VapC30-like"/>
    <property type="match status" value="1"/>
</dbReference>
<comment type="subcellular location">
    <subcellularLocation>
        <location evidence="1">Cell inner membrane</location>
        <topology evidence="1">Multi-pass membrane protein</topology>
    </subcellularLocation>
</comment>
<feature type="domain" description="ABC transmembrane type-1" evidence="13">
    <location>
        <begin position="543"/>
        <end position="735"/>
    </location>
</feature>
<keyword evidence="6 11" id="KW-0812">Transmembrane</keyword>
<evidence type="ECO:0000256" key="5">
    <source>
        <dbReference type="ARBA" id="ARBA00022519"/>
    </source>
</evidence>
<dbReference type="GO" id="GO:0055085">
    <property type="term" value="P:transmembrane transport"/>
    <property type="evidence" value="ECO:0007669"/>
    <property type="project" value="InterPro"/>
</dbReference>
<dbReference type="FunFam" id="1.10.3720.10:FF:000014">
    <property type="entry name" value="Microcin C ABC transporter permease YejB"/>
    <property type="match status" value="1"/>
</dbReference>
<dbReference type="GO" id="GO:0005886">
    <property type="term" value="C:plasma membrane"/>
    <property type="evidence" value="ECO:0007669"/>
    <property type="project" value="UniProtKB-SubCell"/>
</dbReference>
<dbReference type="Pfam" id="PF00528">
    <property type="entry name" value="BPD_transp_1"/>
    <property type="match status" value="2"/>
</dbReference>
<comment type="similarity">
    <text evidence="2">Belongs to the ABC transporter superfamily.</text>
</comment>
<evidence type="ECO:0000313" key="14">
    <source>
        <dbReference type="EMBL" id="CAJ1391554.1"/>
    </source>
</evidence>
<feature type="transmembrane region" description="Helical" evidence="11">
    <location>
        <begin position="288"/>
        <end position="313"/>
    </location>
</feature>
<dbReference type="PROSITE" id="PS00211">
    <property type="entry name" value="ABC_TRANSPORTER_1"/>
    <property type="match status" value="2"/>
</dbReference>
<feature type="transmembrane region" description="Helical" evidence="11">
    <location>
        <begin position="545"/>
        <end position="571"/>
    </location>
</feature>
<evidence type="ECO:0000256" key="1">
    <source>
        <dbReference type="ARBA" id="ARBA00004429"/>
    </source>
</evidence>
<dbReference type="InterPro" id="IPR025966">
    <property type="entry name" value="OppC_N"/>
</dbReference>
<keyword evidence="9 11" id="KW-1133">Transmembrane helix</keyword>
<dbReference type="FunFam" id="1.10.3720.10:FF:000005">
    <property type="entry name" value="Microcin C ABC transporter permease"/>
    <property type="match status" value="1"/>
</dbReference>
<feature type="domain" description="ABC transporter" evidence="12">
    <location>
        <begin position="1118"/>
        <end position="1357"/>
    </location>
</feature>
<feature type="transmembrane region" description="Helical" evidence="11">
    <location>
        <begin position="607"/>
        <end position="625"/>
    </location>
</feature>
<feature type="transmembrane region" description="Helical" evidence="11">
    <location>
        <begin position="228"/>
        <end position="251"/>
    </location>
</feature>
<dbReference type="GO" id="GO:0015833">
    <property type="term" value="P:peptide transport"/>
    <property type="evidence" value="ECO:0007669"/>
    <property type="project" value="InterPro"/>
</dbReference>
<protein>
    <submittedName>
        <fullName evidence="14">Uncharacterized protein</fullName>
    </submittedName>
</protein>
<keyword evidence="5" id="KW-0997">Cell inner membrane</keyword>
<evidence type="ECO:0000259" key="12">
    <source>
        <dbReference type="PROSITE" id="PS50893"/>
    </source>
</evidence>
<keyword evidence="10 11" id="KW-0472">Membrane</keyword>
<evidence type="ECO:0000256" key="7">
    <source>
        <dbReference type="ARBA" id="ARBA00022741"/>
    </source>
</evidence>
<evidence type="ECO:0000256" key="9">
    <source>
        <dbReference type="ARBA" id="ARBA00022989"/>
    </source>
</evidence>
<dbReference type="CDD" id="cd06261">
    <property type="entry name" value="TM_PBP2"/>
    <property type="match status" value="2"/>
</dbReference>
<dbReference type="SUPFAM" id="SSF161098">
    <property type="entry name" value="MetI-like"/>
    <property type="match status" value="2"/>
</dbReference>
<dbReference type="InterPro" id="IPR003593">
    <property type="entry name" value="AAA+_ATPase"/>
</dbReference>
<dbReference type="InterPro" id="IPR006140">
    <property type="entry name" value="D-isomer_DH_NAD-bd"/>
</dbReference>
<evidence type="ECO:0000256" key="8">
    <source>
        <dbReference type="ARBA" id="ARBA00022840"/>
    </source>
</evidence>
<evidence type="ECO:0000256" key="10">
    <source>
        <dbReference type="ARBA" id="ARBA00023136"/>
    </source>
</evidence>
<dbReference type="FunFam" id="3.40.50.300:FF:000016">
    <property type="entry name" value="Oligopeptide ABC transporter ATP-binding component"/>
    <property type="match status" value="2"/>
</dbReference>
<accession>A0AA36MYP9</accession>
<dbReference type="PANTHER" id="PTHR43776:SF7">
    <property type="entry name" value="D,D-DIPEPTIDE TRANSPORT ATP-BINDING PROTEIN DDPF-RELATED"/>
    <property type="match status" value="1"/>
</dbReference>
<dbReference type="PROSITE" id="PS50893">
    <property type="entry name" value="ABC_TRANSPORTER_2"/>
    <property type="match status" value="2"/>
</dbReference>
<gene>
    <name evidence="14" type="ORF">EVOR1521_LOCUS16818</name>
</gene>
<dbReference type="NCBIfam" id="NF007739">
    <property type="entry name" value="PRK10419.1"/>
    <property type="match status" value="2"/>
</dbReference>
<dbReference type="Pfam" id="PF12911">
    <property type="entry name" value="OppC_N"/>
    <property type="match status" value="1"/>
</dbReference>
<dbReference type="Pfam" id="PF02826">
    <property type="entry name" value="2-Hacid_dh_C"/>
    <property type="match status" value="1"/>
</dbReference>
<keyword evidence="3" id="KW-0813">Transport</keyword>
<dbReference type="Pfam" id="PF08352">
    <property type="entry name" value="oligo_HPY"/>
    <property type="match status" value="2"/>
</dbReference>
<dbReference type="SUPFAM" id="SSF51735">
    <property type="entry name" value="NAD(P)-binding Rossmann-fold domains"/>
    <property type="match status" value="1"/>
</dbReference>
<dbReference type="GO" id="GO:0005524">
    <property type="term" value="F:ATP binding"/>
    <property type="evidence" value="ECO:0007669"/>
    <property type="project" value="UniProtKB-KW"/>
</dbReference>
<dbReference type="SUPFAM" id="SSF52540">
    <property type="entry name" value="P-loop containing nucleoside triphosphate hydrolases"/>
    <property type="match status" value="2"/>
</dbReference>
<name>A0AA36MYP9_9DINO</name>
<evidence type="ECO:0000256" key="4">
    <source>
        <dbReference type="ARBA" id="ARBA00022475"/>
    </source>
</evidence>
<sequence length="1621" mass="179545">MGAYILRRILLMVPTIFGIMAISFVIVQFAPGGPVEQVIAQLTGQGGDATERFTGGGSEVSGADEFGSSVEGGGASSRYRGAQGLDPEFIADLERQFGFDKPPLVRFGNMIWDYLRFDFGESYFRDITVIDLILEKMPVSVSLGLWITLISYAISIPLGIRKAVSDGSRFDVWTSGVIIVAYAIPGFLFAILLIVLFAGGSFFDWFPLRGLVSDNWAELSWPERIVDYFWHLTLPLTAMVLSAFATTTLLTKNSFLDEIRKQYVITARAKGLTERQVLYGHVFRNAMLIIIAGFPAAFISAFFTGSLLIETIFSLDGLGLLGFTSVVNRDYPVVFATLYIFSLMGLLVSLLSDLMYTSDMDQTVDEPTFGRDGAIPRRRRPFLSPLNQRRWQNFKANRRGYWSLWLFLVLFVLSLFAEFIANDRPILVSYKGELLTPVFVNYPEEKFGGFLARTDYTDPFIQDEIKANGWMVWPPIRYSYRTVNKEVPTTAPSKPAFMFDSREELCARYAGGIDDPNCHWSNFNWLGTDDQARDVLARTIYGFRISVLFGLILTIASAVIGVTAGAIQGYFGGWTDLIFQRVIEIWSSIPVLYILLIMAAVLPPGFWVLLGIMLIFSWVGFVGIVRAEFLRARNFEYVNAARALGVSNRTIMFRHLLPNAMVATLTFLPFILNGSITTLTSLDFLGFGLPPGSASLGELILQGKNNLQAPWLGFSGFIVISIMLSLLIFIGEELALKRNSTMTAVILDALESELERDQARSDEAQRHRIKAREQFLAHRDSMKELPAGYTSSHDDLYDEEEGSGIYEPYLFSDTVPLFISAVNWWEVRNEPLLFKGNDFHHTDVRAALCGHVTHAVRTISFDIGARETVALVGESGSGKSVSALSVLKLLQYPAASHPSGQIMFGGQDLLAASDDELRTVRGNDISMIFQEPMTSLNPLHPIEKQVGEVLRLHQGMGEADQRARTLELLNQVGIREPEKRLGAYPHQLSGGQRQRVMIAMALANTPRLLIADEPTTALDVTVQAQILELLDDLKRQQDMSMLFITHDLGIVRRIADRVCVMTDGEIVETGPTEAIFGDPQHVYTRHLLAAEPKGQPPRADPDAPVVMEGDQIKVWFPIKKGFLRKTVDHVKAVDGIDVTVRAGQTLGVVGESGSGKTTLGLALSRLISSDGRIRFAGEAIDARSFRQMRPLRKDLQIVFQDPFGSLSPRMSIAEIVAEGLAIHEPGLSPDERDDRVVAALDEVGLDPETRFRYPHEFSGGQRQRIAIARAMVLKPKFLMLDEPTSALDMSVQAQVVDLLRDLQKRHNLAYLFISHDLKVVRALANHVIVMRGGRIVEQGSADTIFDAPETDYTRALMAAAFDIKTIRTMAPSPGSILLSVTGFDPAVWRDEIERAAPGRTVVTEPDGPEDASIHYAVVWKQRPGILNRLPNLKAIFSIGAGVDHIFADPDVPDVPIVRVVADDLTERMSEYVVWQVLDHHRKGPRYRRQQAEKIWHEDRMQPAARDVTVGILGLGVLGLDAARKLAALGFEVAGWSRTAKKIEGVATFAGDDGLDGFLAISDIVVCLLPLTPKTKGILSKPLFAKMKRRGPLGPAVLINAGRGDLQPSRCPKPVRSGPIRA</sequence>
<feature type="domain" description="ABC transporter" evidence="12">
    <location>
        <begin position="839"/>
        <end position="1088"/>
    </location>
</feature>